<dbReference type="SUPFAM" id="SSF55729">
    <property type="entry name" value="Acyl-CoA N-acyltransferases (Nat)"/>
    <property type="match status" value="1"/>
</dbReference>
<dbReference type="Gene3D" id="3.40.630.30">
    <property type="match status" value="1"/>
</dbReference>
<accession>A0A2T6B7Y1</accession>
<reference evidence="2 3" key="1">
    <citation type="submission" date="2018-04" db="EMBL/GenBank/DDBJ databases">
        <title>Genomic Encyclopedia of Archaeal and Bacterial Type Strains, Phase II (KMG-II): from individual species to whole genera.</title>
        <authorList>
            <person name="Goeker M."/>
        </authorList>
    </citation>
    <scope>NUCLEOTIDE SEQUENCE [LARGE SCALE GENOMIC DNA]</scope>
    <source>
        <strain evidence="2 3">DSM 29329</strain>
    </source>
</reference>
<dbReference type="EMBL" id="QBKN01000002">
    <property type="protein sequence ID" value="PTX52156.1"/>
    <property type="molecule type" value="Genomic_DNA"/>
</dbReference>
<keyword evidence="3" id="KW-1185">Reference proteome</keyword>
<dbReference type="InterPro" id="IPR016181">
    <property type="entry name" value="Acyl_CoA_acyltransferase"/>
</dbReference>
<evidence type="ECO:0000313" key="3">
    <source>
        <dbReference type="Proteomes" id="UP000244069"/>
    </source>
</evidence>
<organism evidence="2 3">
    <name type="scientific">Allosediminivita pacifica</name>
    <dbReference type="NCBI Taxonomy" id="1267769"/>
    <lineage>
        <taxon>Bacteria</taxon>
        <taxon>Pseudomonadati</taxon>
        <taxon>Pseudomonadota</taxon>
        <taxon>Alphaproteobacteria</taxon>
        <taxon>Rhodobacterales</taxon>
        <taxon>Paracoccaceae</taxon>
        <taxon>Allosediminivita</taxon>
    </lineage>
</organism>
<dbReference type="GO" id="GO:0016747">
    <property type="term" value="F:acyltransferase activity, transferring groups other than amino-acyl groups"/>
    <property type="evidence" value="ECO:0007669"/>
    <property type="project" value="InterPro"/>
</dbReference>
<evidence type="ECO:0000259" key="1">
    <source>
        <dbReference type="PROSITE" id="PS51186"/>
    </source>
</evidence>
<dbReference type="AlphaFoldDB" id="A0A2T6B7Y1"/>
<feature type="domain" description="N-acetyltransferase" evidence="1">
    <location>
        <begin position="3"/>
        <end position="172"/>
    </location>
</feature>
<protein>
    <submittedName>
        <fullName evidence="2">L-amino acid N-acyltransferase YncA</fullName>
    </submittedName>
</protein>
<keyword evidence="2" id="KW-0808">Transferase</keyword>
<comment type="caution">
    <text evidence="2">The sequence shown here is derived from an EMBL/GenBank/DDBJ whole genome shotgun (WGS) entry which is preliminary data.</text>
</comment>
<evidence type="ECO:0000313" key="2">
    <source>
        <dbReference type="EMBL" id="PTX52156.1"/>
    </source>
</evidence>
<dbReference type="Proteomes" id="UP000244069">
    <property type="component" value="Unassembled WGS sequence"/>
</dbReference>
<name>A0A2T6B7Y1_9RHOB</name>
<proteinExistence type="predicted"/>
<gene>
    <name evidence="2" type="ORF">C8N44_102203</name>
</gene>
<dbReference type="InterPro" id="IPR000182">
    <property type="entry name" value="GNAT_dom"/>
</dbReference>
<dbReference type="RefSeq" id="WP_107974622.1">
    <property type="nucleotide sequence ID" value="NZ_BMEZ01000002.1"/>
</dbReference>
<sequence>MALTVRPLHEGDVGIWRALVNEMTELYPHALHASAEEARRIPEERVAAALAGGRRFGIFETNADEDEADCVGLAALTIPAPFRARHRRRLEKFYIRPHAEHGEAPLRLMIALLTNARAEGATQIEFSISDRARSCTLSFFGSFGFEEVGRLPDAIVTDDGPADDIQFVLKLGDATRLRPDQSRSSVTMRSGATSIYSSSPRIASIIGSGPQT</sequence>
<keyword evidence="2" id="KW-0012">Acyltransferase</keyword>
<dbReference type="PROSITE" id="PS51186">
    <property type="entry name" value="GNAT"/>
    <property type="match status" value="1"/>
</dbReference>